<dbReference type="Pfam" id="PF12969">
    <property type="entry name" value="DUF3857"/>
    <property type="match status" value="1"/>
</dbReference>
<protein>
    <submittedName>
        <fullName evidence="2">DUF3857 domain-containing protein</fullName>
    </submittedName>
</protein>
<dbReference type="RefSeq" id="WP_173301025.1">
    <property type="nucleotide sequence ID" value="NZ_JABRWQ010000004.1"/>
</dbReference>
<evidence type="ECO:0000259" key="1">
    <source>
        <dbReference type="Pfam" id="PF12969"/>
    </source>
</evidence>
<keyword evidence="3" id="KW-1185">Reference proteome</keyword>
<feature type="domain" description="DUF3857" evidence="1">
    <location>
        <begin position="77"/>
        <end position="217"/>
    </location>
</feature>
<dbReference type="EMBL" id="JABRWQ010000004">
    <property type="protein sequence ID" value="NRD23379.1"/>
    <property type="molecule type" value="Genomic_DNA"/>
</dbReference>
<gene>
    <name evidence="2" type="ORF">HNV10_09015</name>
</gene>
<name>A0ABX2E515_9FLAO</name>
<dbReference type="Proteomes" id="UP000805085">
    <property type="component" value="Unassembled WGS sequence"/>
</dbReference>
<sequence>MNQLFLKNKKYSIIIICSFALFFSFKPNFKNNSDDPFTELCKNADAYYLYSYTDISYAKSWARYKTYISVSNKLVVNSIKGVENYAFLNLDEYESNHLKSIKIKTLKADGSIVELDSSKVFFKNSKGKKFSAINYPIPAVEPGDTIETNYVYYKNLRQHELMNFVNLYRDIPSINSQFTVRTGPELSVRYKSYNNFPKPAIVANDTMVYVQFSMDKLKGQLVNDHNCLPCEKPYIYYSLEEKDSELRTWKDVYNQEFNFLTQPMALDYDNSSYYKRWKRRVIGTAKDSSKYHKFKLLHSAVLDNFKVEPINDSEFIKSTGYFLKEQRFDAISIRRFYRQILEDLDIKYWAVFSRTKRAGKIDAHYIRKGEFDHIFFAYENEKGFLKFLYPHEDFYMYQIDEIPTSIYGTEAIIVKPYFEANKKRKDKFINRDLELAEVDSVSVAKINLPEMDANHNYIIQSISSNINIDKKTTSFRYKFKISGGLSTDVRTFFEMLNENEDASNFYEALSDFEGNDNTLEIDTITDVIFNRNKPFSYTMNGNGTLNNVVSFINDSLVSVSVNKLIQHNEIETITDTSELDYYLDYSYSDNLFFDLNFPCDIEVVGLDNKNVDFKNEYGEYFFKIMTSNNNQLRFNSKYRIIQNLIPKENYEELKRLNEKIKIVKNMRLIIKLKQ</sequence>
<organism evidence="2 3">
    <name type="scientific">Winogradskyella litoriviva</name>
    <dbReference type="NCBI Taxonomy" id="1220182"/>
    <lineage>
        <taxon>Bacteria</taxon>
        <taxon>Pseudomonadati</taxon>
        <taxon>Bacteroidota</taxon>
        <taxon>Flavobacteriia</taxon>
        <taxon>Flavobacteriales</taxon>
        <taxon>Flavobacteriaceae</taxon>
        <taxon>Winogradskyella</taxon>
    </lineage>
</organism>
<accession>A0ABX2E515</accession>
<dbReference type="Gene3D" id="2.60.120.1130">
    <property type="match status" value="1"/>
</dbReference>
<dbReference type="Gene3D" id="2.60.40.3140">
    <property type="match status" value="1"/>
</dbReference>
<proteinExistence type="predicted"/>
<evidence type="ECO:0000313" key="2">
    <source>
        <dbReference type="EMBL" id="NRD23379.1"/>
    </source>
</evidence>
<dbReference type="InterPro" id="IPR024618">
    <property type="entry name" value="DUF3857"/>
</dbReference>
<reference evidence="2 3" key="1">
    <citation type="journal article" date="2015" name="Int. J. Syst. Evol. Microbiol.">
        <title>Winogradskyella litoriviva sp. nov., isolated from coastal seawater.</title>
        <authorList>
            <person name="Nedashkovskaya O.I."/>
            <person name="Kukhlevskiy A.D."/>
            <person name="Zhukova N.V."/>
            <person name="Kim S.J."/>
            <person name="Rhee S.K."/>
            <person name="Mikhailov V.V."/>
        </authorList>
    </citation>
    <scope>NUCLEOTIDE SEQUENCE [LARGE SCALE GENOMIC DNA]</scope>
    <source>
        <strain evidence="2 3">KMM6491</strain>
    </source>
</reference>
<comment type="caution">
    <text evidence="2">The sequence shown here is derived from an EMBL/GenBank/DDBJ whole genome shotgun (WGS) entry which is preliminary data.</text>
</comment>
<evidence type="ECO:0000313" key="3">
    <source>
        <dbReference type="Proteomes" id="UP000805085"/>
    </source>
</evidence>